<name>A0A6I5MYV1_9BIFI</name>
<protein>
    <submittedName>
        <fullName evidence="2">Pup--protein ligase</fullName>
    </submittedName>
</protein>
<evidence type="ECO:0000256" key="1">
    <source>
        <dbReference type="SAM" id="MobiDB-lite"/>
    </source>
</evidence>
<evidence type="ECO:0000313" key="3">
    <source>
        <dbReference type="Proteomes" id="UP000469292"/>
    </source>
</evidence>
<dbReference type="EMBL" id="VYSG01000001">
    <property type="protein sequence ID" value="NEG69386.1"/>
    <property type="molecule type" value="Genomic_DNA"/>
</dbReference>
<dbReference type="InterPro" id="IPR004347">
    <property type="entry name" value="Pup_ligase/deamidase"/>
</dbReference>
<reference evidence="2 3" key="1">
    <citation type="submission" date="2019-09" db="EMBL/GenBank/DDBJ databases">
        <title>Phylogenetic characterization of a novel taxon of the genus Bifidobacterium: Bifidobacterium choloepi sp. nov.</title>
        <authorList>
            <person name="Modesto M."/>
            <person name="Satti M."/>
        </authorList>
    </citation>
    <scope>NUCLEOTIDE SEQUENCE [LARGE SCALE GENOMIC DNA]</scope>
    <source>
        <strain evidence="2 3">BRDM6</strain>
    </source>
</reference>
<accession>A0A6I5MYV1</accession>
<dbReference type="AlphaFoldDB" id="A0A6I5MYV1"/>
<dbReference type="GO" id="GO:0005524">
    <property type="term" value="F:ATP binding"/>
    <property type="evidence" value="ECO:0007669"/>
    <property type="project" value="TreeGrafter"/>
</dbReference>
<keyword evidence="3" id="KW-1185">Reference proteome</keyword>
<organism evidence="2 3">
    <name type="scientific">Bifidobacterium choloepi</name>
    <dbReference type="NCBI Taxonomy" id="2614131"/>
    <lineage>
        <taxon>Bacteria</taxon>
        <taxon>Bacillati</taxon>
        <taxon>Actinomycetota</taxon>
        <taxon>Actinomycetes</taxon>
        <taxon>Bifidobacteriales</taxon>
        <taxon>Bifidobacteriaceae</taxon>
        <taxon>Bifidobacterium</taxon>
    </lineage>
</organism>
<dbReference type="PANTHER" id="PTHR42307">
    <property type="entry name" value="PUP DEAMIDASE/DEPUPYLASE"/>
    <property type="match status" value="1"/>
</dbReference>
<comment type="caution">
    <text evidence="2">The sequence shown here is derived from an EMBL/GenBank/DDBJ whole genome shotgun (WGS) entry which is preliminary data.</text>
</comment>
<dbReference type="PANTHER" id="PTHR42307:SF3">
    <property type="entry name" value="PUP--PROTEIN LIGASE"/>
    <property type="match status" value="1"/>
</dbReference>
<gene>
    <name evidence="2" type="ORF">F6S87_01840</name>
</gene>
<evidence type="ECO:0000313" key="2">
    <source>
        <dbReference type="EMBL" id="NEG69386.1"/>
    </source>
</evidence>
<dbReference type="Proteomes" id="UP000469292">
    <property type="component" value="Unassembled WGS sequence"/>
</dbReference>
<sequence>MPQLHDSSSRTAANRSAHYADHARIFGLETEHGISVTGANRTVTASEAAMEMFRPVVERARSTNTYVDNGSRLYLDVGAHPEYATAEARTPLDALLADLAGERTMASMGADAQAVLRRKTGTDLTVHLFRNNVDSVGHSFGCHENYLVRRYVDLAAINDQLLPFLISRQIYTGAGRFAHGRFGVTQRAEFVDETVSSATTRSRPMVNTRDEPHANPEDFRRLHVIIGDTNRSQWATTMKLGTTHLVLCLIEAAARHEYLSGMEKMALADPVAANLMINDFGGRSALHLANGTTLTALEMQEHYLAAAEAFVERFPQEAAQSLGESWNDSSDGADAVGGIRWILDQWRWILGRIEERDWPAMARKVDWTAKATLFVALAHKQGFEGLRDPRLASSPLAAKLTQLDMDYHDIANGTLYPALVRRGMMTTLVTDSQVDRAVREPPSGTRAVLRGRFVRAARDAAPDVRWTCDWTDVAVTAPVRASAILLDPFSAEPTADYDAVMAALG</sequence>
<dbReference type="GO" id="GO:0010498">
    <property type="term" value="P:proteasomal protein catabolic process"/>
    <property type="evidence" value="ECO:0007669"/>
    <property type="project" value="InterPro"/>
</dbReference>
<dbReference type="GO" id="GO:0070490">
    <property type="term" value="P:protein pupylation"/>
    <property type="evidence" value="ECO:0007669"/>
    <property type="project" value="TreeGrafter"/>
</dbReference>
<dbReference type="GO" id="GO:0016874">
    <property type="term" value="F:ligase activity"/>
    <property type="evidence" value="ECO:0007669"/>
    <property type="project" value="UniProtKB-KW"/>
</dbReference>
<dbReference type="GO" id="GO:0019941">
    <property type="term" value="P:modification-dependent protein catabolic process"/>
    <property type="evidence" value="ECO:0007669"/>
    <property type="project" value="InterPro"/>
</dbReference>
<dbReference type="Pfam" id="PF03136">
    <property type="entry name" value="Pup_ligase"/>
    <property type="match status" value="1"/>
</dbReference>
<dbReference type="RefSeq" id="WP_163226960.1">
    <property type="nucleotide sequence ID" value="NZ_VYSG01000001.1"/>
</dbReference>
<keyword evidence="2" id="KW-0436">Ligase</keyword>
<proteinExistence type="predicted"/>
<feature type="region of interest" description="Disordered" evidence="1">
    <location>
        <begin position="195"/>
        <end position="214"/>
    </location>
</feature>